<organism evidence="1 2">
    <name type="scientific">Bartonella tamiae Th239</name>
    <dbReference type="NCBI Taxonomy" id="1094558"/>
    <lineage>
        <taxon>Bacteria</taxon>
        <taxon>Pseudomonadati</taxon>
        <taxon>Pseudomonadota</taxon>
        <taxon>Alphaproteobacteria</taxon>
        <taxon>Hyphomicrobiales</taxon>
        <taxon>Bartonellaceae</taxon>
        <taxon>Bartonella</taxon>
    </lineage>
</organism>
<comment type="caution">
    <text evidence="1">The sequence shown here is derived from an EMBL/GenBank/DDBJ whole genome shotgun (WGS) entry which is preliminary data.</text>
</comment>
<dbReference type="GO" id="GO:0005886">
    <property type="term" value="C:plasma membrane"/>
    <property type="evidence" value="ECO:0007669"/>
    <property type="project" value="TreeGrafter"/>
</dbReference>
<evidence type="ECO:0000313" key="2">
    <source>
        <dbReference type="Proteomes" id="UP000008952"/>
    </source>
</evidence>
<dbReference type="OrthoDB" id="5297034at2"/>
<accession>J0ZPE2</accession>
<dbReference type="STRING" id="1094558.ME5_00834"/>
<dbReference type="EMBL" id="AIMB01000007">
    <property type="protein sequence ID" value="EJF90433.1"/>
    <property type="molecule type" value="Genomic_DNA"/>
</dbReference>
<keyword evidence="2" id="KW-1185">Reference proteome</keyword>
<sequence>MDQKFIANIKAKKIYHAQNKKRHPMGKILTPIALIVCDDFIRLIAFYKIFLFKRMRNGVITLVIPLGISVIRHYDCTYRNLCFLIK</sequence>
<dbReference type="InterPro" id="IPR052959">
    <property type="entry name" value="Inner_membrane_assoc"/>
</dbReference>
<reference evidence="1 2" key="1">
    <citation type="submission" date="2012-03" db="EMBL/GenBank/DDBJ databases">
        <title>The Genome Sequence of Bartonella tamiae Th239.</title>
        <authorList>
            <consortium name="The Broad Institute Genome Sequencing Platform"/>
            <consortium name="The Broad Institute Genome Sequencing Center for Infectious Disease"/>
            <person name="Feldgarden M."/>
            <person name="Kirby J."/>
            <person name="Kosoy M."/>
            <person name="Birtles R."/>
            <person name="Probert W.S."/>
            <person name="Chiaraviglio L."/>
            <person name="Young S.K."/>
            <person name="Zeng Q."/>
            <person name="Gargeya S."/>
            <person name="Fitzgerald M."/>
            <person name="Haas B."/>
            <person name="Abouelleil A."/>
            <person name="Alvarado L."/>
            <person name="Arachchi H.M."/>
            <person name="Berlin A."/>
            <person name="Chapman S.B."/>
            <person name="Gearin G."/>
            <person name="Goldberg J."/>
            <person name="Griggs A."/>
            <person name="Gujja S."/>
            <person name="Hansen M."/>
            <person name="Heiman D."/>
            <person name="Howarth C."/>
            <person name="Larimer J."/>
            <person name="Lui A."/>
            <person name="MacDonald P.J.P."/>
            <person name="McCowen C."/>
            <person name="Montmayeur A."/>
            <person name="Murphy C."/>
            <person name="Neiman D."/>
            <person name="Pearson M."/>
            <person name="Priest M."/>
            <person name="Roberts A."/>
            <person name="Saif S."/>
            <person name="Shea T."/>
            <person name="Sisk P."/>
            <person name="Stolte C."/>
            <person name="Sykes S."/>
            <person name="Wortman J."/>
            <person name="Nusbaum C."/>
            <person name="Birren B."/>
        </authorList>
    </citation>
    <scope>NUCLEOTIDE SEQUENCE [LARGE SCALE GENOMIC DNA]</scope>
    <source>
        <strain evidence="1 2">Th239</strain>
    </source>
</reference>
<proteinExistence type="predicted"/>
<protein>
    <submittedName>
        <fullName evidence="1">Uncharacterized protein</fullName>
    </submittedName>
</protein>
<dbReference type="PANTHER" id="PTHR38598:SF1">
    <property type="entry name" value="INNER MEMBRANE PROTEIN YJCH"/>
    <property type="match status" value="1"/>
</dbReference>
<dbReference type="AlphaFoldDB" id="J0ZPE2"/>
<name>J0ZPE2_9HYPH</name>
<dbReference type="PANTHER" id="PTHR38598">
    <property type="entry name" value="INNER MEMBRANE PROTEIN YJCH"/>
    <property type="match status" value="1"/>
</dbReference>
<dbReference type="PATRIC" id="fig|1094558.3.peg.917"/>
<dbReference type="HOGENOM" id="CLU_2491544_0_0_5"/>
<evidence type="ECO:0000313" key="1">
    <source>
        <dbReference type="EMBL" id="EJF90433.1"/>
    </source>
</evidence>
<gene>
    <name evidence="1" type="ORF">ME5_00834</name>
</gene>
<dbReference type="RefSeq" id="WP_008038752.1">
    <property type="nucleotide sequence ID" value="NZ_JH725147.1"/>
</dbReference>
<dbReference type="Proteomes" id="UP000008952">
    <property type="component" value="Unassembled WGS sequence"/>
</dbReference>